<dbReference type="EMBL" id="BAAAZO010000003">
    <property type="protein sequence ID" value="GAA3604946.1"/>
    <property type="molecule type" value="Genomic_DNA"/>
</dbReference>
<dbReference type="RefSeq" id="WP_231483074.1">
    <property type="nucleotide sequence ID" value="NZ_BAAAZO010000003.1"/>
</dbReference>
<dbReference type="InterPro" id="IPR026856">
    <property type="entry name" value="Sialidase_fam"/>
</dbReference>
<comment type="caution">
    <text evidence="6">The sequence shown here is derived from an EMBL/GenBank/DDBJ whole genome shotgun (WGS) entry which is preliminary data.</text>
</comment>
<dbReference type="Proteomes" id="UP001501074">
    <property type="component" value="Unassembled WGS sequence"/>
</dbReference>
<evidence type="ECO:0000313" key="6">
    <source>
        <dbReference type="EMBL" id="GAA3604946.1"/>
    </source>
</evidence>
<comment type="catalytic activity">
    <reaction evidence="1">
        <text>Hydrolysis of alpha-(2-&gt;3)-, alpha-(2-&gt;6)-, alpha-(2-&gt;8)- glycosidic linkages of terminal sialic acid residues in oligosaccharides, glycoproteins, glycolipids, colominic acid and synthetic substrates.</text>
        <dbReference type="EC" id="3.2.1.18"/>
    </reaction>
</comment>
<dbReference type="Gene3D" id="2.120.10.10">
    <property type="match status" value="1"/>
</dbReference>
<reference evidence="7" key="1">
    <citation type="journal article" date="2019" name="Int. J. Syst. Evol. Microbiol.">
        <title>The Global Catalogue of Microorganisms (GCM) 10K type strain sequencing project: providing services to taxonomists for standard genome sequencing and annotation.</title>
        <authorList>
            <consortium name="The Broad Institute Genomics Platform"/>
            <consortium name="The Broad Institute Genome Sequencing Center for Infectious Disease"/>
            <person name="Wu L."/>
            <person name="Ma J."/>
        </authorList>
    </citation>
    <scope>NUCLEOTIDE SEQUENCE [LARGE SCALE GENOMIC DNA]</scope>
    <source>
        <strain evidence="7">JCM 16902</strain>
    </source>
</reference>
<dbReference type="CDD" id="cd15482">
    <property type="entry name" value="Sialidase_non-viral"/>
    <property type="match status" value="1"/>
</dbReference>
<evidence type="ECO:0000256" key="3">
    <source>
        <dbReference type="ARBA" id="ARBA00012733"/>
    </source>
</evidence>
<dbReference type="Pfam" id="PF13088">
    <property type="entry name" value="BNR_2"/>
    <property type="match status" value="1"/>
</dbReference>
<proteinExistence type="inferred from homology"/>
<comment type="similarity">
    <text evidence="2">Belongs to the glycosyl hydrolase 33 family.</text>
</comment>
<dbReference type="PANTHER" id="PTHR10628:SF30">
    <property type="entry name" value="EXO-ALPHA-SIALIDASE"/>
    <property type="match status" value="1"/>
</dbReference>
<gene>
    <name evidence="6" type="ORF">GCM10022223_20810</name>
</gene>
<evidence type="ECO:0000256" key="4">
    <source>
        <dbReference type="SAM" id="SignalP"/>
    </source>
</evidence>
<evidence type="ECO:0000259" key="5">
    <source>
        <dbReference type="Pfam" id="PF13088"/>
    </source>
</evidence>
<feature type="domain" description="Sialidase" evidence="5">
    <location>
        <begin position="79"/>
        <end position="372"/>
    </location>
</feature>
<organism evidence="6 7">
    <name type="scientific">Kineosporia mesophila</name>
    <dbReference type="NCBI Taxonomy" id="566012"/>
    <lineage>
        <taxon>Bacteria</taxon>
        <taxon>Bacillati</taxon>
        <taxon>Actinomycetota</taxon>
        <taxon>Actinomycetes</taxon>
        <taxon>Kineosporiales</taxon>
        <taxon>Kineosporiaceae</taxon>
        <taxon>Kineosporia</taxon>
    </lineage>
</organism>
<dbReference type="InterPro" id="IPR011040">
    <property type="entry name" value="Sialidase"/>
</dbReference>
<keyword evidence="4" id="KW-0732">Signal</keyword>
<dbReference type="EC" id="3.2.1.18" evidence="3"/>
<dbReference type="InterPro" id="IPR036278">
    <property type="entry name" value="Sialidase_sf"/>
</dbReference>
<evidence type="ECO:0000256" key="1">
    <source>
        <dbReference type="ARBA" id="ARBA00000427"/>
    </source>
</evidence>
<evidence type="ECO:0000256" key="2">
    <source>
        <dbReference type="ARBA" id="ARBA00009348"/>
    </source>
</evidence>
<name>A0ABP6ZEA5_9ACTN</name>
<feature type="signal peptide" evidence="4">
    <location>
        <begin position="1"/>
        <end position="33"/>
    </location>
</feature>
<accession>A0ABP6ZEA5</accession>
<protein>
    <recommendedName>
        <fullName evidence="3">exo-alpha-sialidase</fullName>
        <ecNumber evidence="3">3.2.1.18</ecNumber>
    </recommendedName>
</protein>
<dbReference type="PANTHER" id="PTHR10628">
    <property type="entry name" value="SIALIDASE"/>
    <property type="match status" value="1"/>
</dbReference>
<evidence type="ECO:0000313" key="7">
    <source>
        <dbReference type="Proteomes" id="UP001501074"/>
    </source>
</evidence>
<keyword evidence="7" id="KW-1185">Reference proteome</keyword>
<feature type="chain" id="PRO_5046570807" description="exo-alpha-sialidase" evidence="4">
    <location>
        <begin position="34"/>
        <end position="505"/>
    </location>
</feature>
<sequence length="505" mass="53111">MTRTSTFRRWSGGLIASTAVAGLALGNALSASATASSIDASPPASSITRTATCSSAPFVSKPSKTLWYRIPSLVRTPKGTLVAFAEARDNNDASDTGNYDIATARSTDNGCTWSAPKVIASDGANRVASPSAMVDAQTGNVLVLSSVSVRENSGGQGKGLYLQTSTDDGKTFSALLSSPMKADGLKGGLAGPGHGIQLTRTHAGRLLYPVAYKTKDGLYGAYGIYSDDHGATWHTGYDQLDTAGTHDWIEGTAAEMANGDLFISYRERIDQAPAGTAREWALSKDGGETLAGKGFAASKLPIVSVQGAALTPSGTYDNVLLFTAPADRTRNLRRDLSIFVSTTGGKTWRSRYQLELHSTPGSYSDIVQIGAGVGVLYETGQQTWKERIAFRSVALSQVINPVKVSSKMTFYRNSKPVPKSQNAKAQVKVTVPGTASPPGRVTLTATSTAGAKRSASIDFTYSNKGSRWVVLPRLGVGRYHLTLTYSGTGRIKGASVSAGTLKVVK</sequence>
<dbReference type="SUPFAM" id="SSF50939">
    <property type="entry name" value="Sialidases"/>
    <property type="match status" value="1"/>
</dbReference>